<dbReference type="InterPro" id="IPR000382">
    <property type="entry name" value="Peptidase_S39B_luteovirus"/>
</dbReference>
<accession>A0AAU7L0M2</accession>
<feature type="domain" description="Peptidase S39" evidence="13">
    <location>
        <begin position="183"/>
        <end position="311"/>
    </location>
</feature>
<dbReference type="InterPro" id="IPR009003">
    <property type="entry name" value="Peptidase_S1_PA"/>
</dbReference>
<dbReference type="GO" id="GO:0075523">
    <property type="term" value="P:viral translational frameshifting"/>
    <property type="evidence" value="ECO:0007669"/>
    <property type="project" value="UniProtKB-KW"/>
</dbReference>
<keyword evidence="2" id="KW-0191">Covalent protein-RNA linkage</keyword>
<keyword evidence="5" id="KW-0688">Ribosomal frameshifting</keyword>
<keyword evidence="10 12" id="KW-0472">Membrane</keyword>
<evidence type="ECO:0000256" key="5">
    <source>
        <dbReference type="ARBA" id="ARBA00022758"/>
    </source>
</evidence>
<evidence type="ECO:0000256" key="9">
    <source>
        <dbReference type="ARBA" id="ARBA00022989"/>
    </source>
</evidence>
<name>A0AAU7L0M2_9VIRU</name>
<organism evidence="14">
    <name type="scientific">Zeugodacus cucurbitae sobemovirus 4</name>
    <dbReference type="NCBI Taxonomy" id="3159485"/>
    <lineage>
        <taxon>Viruses</taxon>
        <taxon>Riboviria</taxon>
        <taxon>Orthornavirae</taxon>
        <taxon>Pisuviricota</taxon>
        <taxon>Pisoniviricetes</taxon>
        <taxon>Sobelivirales</taxon>
        <taxon>Solemoviridae</taxon>
        <taxon>Sobemovirus</taxon>
    </lineage>
</organism>
<evidence type="ECO:0000256" key="11">
    <source>
        <dbReference type="ARBA" id="ARBA00029410"/>
    </source>
</evidence>
<dbReference type="GO" id="GO:0033644">
    <property type="term" value="C:host cell membrane"/>
    <property type="evidence" value="ECO:0007669"/>
    <property type="project" value="UniProtKB-SubCell"/>
</dbReference>
<protein>
    <recommendedName>
        <fullName evidence="13">Peptidase S39 domain-containing protein</fullName>
    </recommendedName>
</protein>
<dbReference type="EMBL" id="PP626174">
    <property type="protein sequence ID" value="XBO77566.1"/>
    <property type="molecule type" value="Genomic_RNA"/>
</dbReference>
<evidence type="ECO:0000256" key="4">
    <source>
        <dbReference type="ARBA" id="ARBA00022692"/>
    </source>
</evidence>
<feature type="transmembrane region" description="Helical" evidence="12">
    <location>
        <begin position="39"/>
        <end position="57"/>
    </location>
</feature>
<keyword evidence="7" id="KW-0720">Serine protease</keyword>
<dbReference type="Pfam" id="PF02122">
    <property type="entry name" value="Peptidase_S39"/>
    <property type="match status" value="1"/>
</dbReference>
<evidence type="ECO:0000256" key="7">
    <source>
        <dbReference type="ARBA" id="ARBA00022825"/>
    </source>
</evidence>
<dbReference type="GO" id="GO:0006508">
    <property type="term" value="P:proteolysis"/>
    <property type="evidence" value="ECO:0007669"/>
    <property type="project" value="UniProtKB-KW"/>
</dbReference>
<evidence type="ECO:0000256" key="8">
    <source>
        <dbReference type="ARBA" id="ARBA00022870"/>
    </source>
</evidence>
<evidence type="ECO:0000256" key="2">
    <source>
        <dbReference type="ARBA" id="ARBA00022520"/>
    </source>
</evidence>
<evidence type="ECO:0000256" key="3">
    <source>
        <dbReference type="ARBA" id="ARBA00022670"/>
    </source>
</evidence>
<reference evidence="14" key="2">
    <citation type="submission" date="2024-04" db="EMBL/GenBank/DDBJ databases">
        <authorList>
            <person name="Kumar Pradhan S."/>
            <person name="Morrow J.L."/>
            <person name="Sharpe S.R."/>
            <person name="Karupannasamy A."/>
            <person name="Bynakal S."/>
            <person name="Ramasamy A."/>
            <person name="Riegler M."/>
        </authorList>
    </citation>
    <scope>NUCLEOTIDE SEQUENCE</scope>
    <source>
        <strain evidence="14">ZcSoV4</strain>
    </source>
</reference>
<feature type="transmembrane region" description="Helical" evidence="12">
    <location>
        <begin position="6"/>
        <end position="27"/>
    </location>
</feature>
<feature type="transmembrane region" description="Helical" evidence="12">
    <location>
        <begin position="102"/>
        <end position="119"/>
    </location>
</feature>
<evidence type="ECO:0000256" key="1">
    <source>
        <dbReference type="ARBA" id="ARBA00004301"/>
    </source>
</evidence>
<dbReference type="GO" id="GO:0004252">
    <property type="term" value="F:serine-type endopeptidase activity"/>
    <property type="evidence" value="ECO:0007669"/>
    <property type="project" value="InterPro"/>
</dbReference>
<proteinExistence type="predicted"/>
<comment type="function">
    <text evidence="11">Covalently attached to the 5' extremity of the genomic and subgenomic RNAs. It may serve as a primer for the replicase.</text>
</comment>
<reference evidence="14" key="1">
    <citation type="journal article" date="2024" name="J. Invertebr. Pathol.">
        <title>RNA virus diversity and prevalence in field and laboratory populations of melon fly throughout its distribution.</title>
        <authorList>
            <person name="Kumar Pradhan S."/>
            <person name="Morrow J.L."/>
            <person name="Sharpe S.R."/>
            <person name="Karuppannasamy A."/>
            <person name="Ramasamy E."/>
            <person name="Bynakal S."/>
            <person name="Maligeppagol M."/>
            <person name="Ramasamy A."/>
            <person name="Riegler M."/>
        </authorList>
    </citation>
    <scope>NUCLEOTIDE SEQUENCE</scope>
    <source>
        <strain evidence="14">ZcSoV4</strain>
    </source>
</reference>
<evidence type="ECO:0000256" key="6">
    <source>
        <dbReference type="ARBA" id="ARBA00022801"/>
    </source>
</evidence>
<keyword evidence="6" id="KW-0378">Hydrolase</keyword>
<comment type="subcellular location">
    <subcellularLocation>
        <location evidence="1">Host membrane</location>
        <topology evidence="1">Multi-pass membrane protein</topology>
    </subcellularLocation>
</comment>
<keyword evidence="3" id="KW-0645">Protease</keyword>
<evidence type="ECO:0000256" key="12">
    <source>
        <dbReference type="SAM" id="Phobius"/>
    </source>
</evidence>
<evidence type="ECO:0000313" key="14">
    <source>
        <dbReference type="EMBL" id="XBO77566.1"/>
    </source>
</evidence>
<dbReference type="GO" id="GO:0016020">
    <property type="term" value="C:membrane"/>
    <property type="evidence" value="ECO:0007669"/>
    <property type="project" value="InterPro"/>
</dbReference>
<dbReference type="SUPFAM" id="SSF50494">
    <property type="entry name" value="Trypsin-like serine proteases"/>
    <property type="match status" value="1"/>
</dbReference>
<dbReference type="InterPro" id="IPR043504">
    <property type="entry name" value="Peptidase_S1_PA_chymotrypsin"/>
</dbReference>
<keyword evidence="4 12" id="KW-0812">Transmembrane</keyword>
<evidence type="ECO:0000259" key="13">
    <source>
        <dbReference type="Pfam" id="PF02122"/>
    </source>
</evidence>
<keyword evidence="9 12" id="KW-1133">Transmembrane helix</keyword>
<evidence type="ECO:0000256" key="10">
    <source>
        <dbReference type="ARBA" id="ARBA00023136"/>
    </source>
</evidence>
<dbReference type="Gene3D" id="2.40.10.10">
    <property type="entry name" value="Trypsin-like serine proteases"/>
    <property type="match status" value="1"/>
</dbReference>
<keyword evidence="8" id="KW-1043">Host membrane</keyword>
<sequence>MDLVQFLTMIGDNVIYFQIALLITLVLMAQGAYQPFNKVSLSITGMLLFSLIVKRVLLRCYEILVAIQWKTARTLEDFADLFTLNMSMIGARLDDLKSDNTLIGLTIVTSVILVHVYMLHKKIKKERIEYVIPQYSDVYDTTYTAERMMSDSTFESVKVLPSFQAAVMGSLDGLTYHMIGQCFRVDEGIVTAAHVVEDFPYLCIFKDEEHKVNISADRFQIGDGDYACCRQVDDIVQKTGISQAKFARLAVQKNSGLSVNIVAMNRRSIGFLREHVQFGYVEYLGSTIKGFSGAPYYFGKTVFGMHIGSHKTNLGYDAAFLRSELKPSRIIRKDVGSISNEDSATWLEEQIDRFGDFTYVRSPYDPDVYKIKVGGQYHIVDEDVLGKLKIKGQKKQRVTQLDELDKCEVVLTSRMTDVIKESLTKELETETDPEVAMVKGLLSEWGRTSIVKDAKFTPEADKPEPTRMIPTNPPPVEELPLAPRNAMTFQDSGNLIRAPTVNVGAHGQEFPQVDVQKQGMPIYPQTGYVYQQPLEQYRMESRPLMPVQQNVVSPSTAKSRRARLRNRQVKNELAQYVQLYGPLNPGAQISPAQPTMTVGST</sequence>